<reference evidence="1 2" key="1">
    <citation type="journal article" date="2019" name="Environ. Microbiol.">
        <title>Genomics insights into ecotype formation of ammonia-oxidizing archaea in the deep ocean.</title>
        <authorList>
            <person name="Wang Y."/>
            <person name="Huang J.M."/>
            <person name="Cui G.J."/>
            <person name="Nunoura T."/>
            <person name="Takaki Y."/>
            <person name="Li W.L."/>
            <person name="Li J."/>
            <person name="Gao Z.M."/>
            <person name="Takai K."/>
            <person name="Zhang A.Q."/>
            <person name="Stepanauskas R."/>
        </authorList>
    </citation>
    <scope>NUCLEOTIDE SEQUENCE [LARGE SCALE GENOMIC DNA]</scope>
    <source>
        <strain evidence="1 2">L15b</strain>
    </source>
</reference>
<protein>
    <submittedName>
        <fullName evidence="1">Uncharacterized protein</fullName>
    </submittedName>
</protein>
<comment type="caution">
    <text evidence="1">The sequence shown here is derived from an EMBL/GenBank/DDBJ whole genome shotgun (WGS) entry which is preliminary data.</text>
</comment>
<gene>
    <name evidence="1" type="ORF">HX837_01035</name>
</gene>
<accession>A0A7K4MMK5</accession>
<organism evidence="1 2">
    <name type="scientific">Marine Group I thaumarchaeote</name>
    <dbReference type="NCBI Taxonomy" id="2511932"/>
    <lineage>
        <taxon>Archaea</taxon>
        <taxon>Nitrososphaerota</taxon>
        <taxon>Marine Group I</taxon>
    </lineage>
</organism>
<dbReference type="Proteomes" id="UP000523105">
    <property type="component" value="Unassembled WGS sequence"/>
</dbReference>
<dbReference type="AlphaFoldDB" id="A0A7K4MMK5"/>
<sequence>MKTIIGVSKKHNSIWRVYGYDYNEDDNLVLVTKKINPLLVWFYKLKKKRLHNNICEICYKEFRFYKGRFDKMPDECFDCNPDQFGDDSVY</sequence>
<proteinExistence type="predicted"/>
<evidence type="ECO:0000313" key="1">
    <source>
        <dbReference type="EMBL" id="NWJ42802.1"/>
    </source>
</evidence>
<name>A0A7K4MMK5_9ARCH</name>
<dbReference type="EMBL" id="JACASV010000003">
    <property type="protein sequence ID" value="NWJ42802.1"/>
    <property type="molecule type" value="Genomic_DNA"/>
</dbReference>
<evidence type="ECO:0000313" key="2">
    <source>
        <dbReference type="Proteomes" id="UP000523105"/>
    </source>
</evidence>